<feature type="domain" description="MoaB/Mog" evidence="7">
    <location>
        <begin position="176"/>
        <end position="317"/>
    </location>
</feature>
<keyword evidence="6" id="KW-0500">Molybdenum</keyword>
<keyword evidence="6" id="KW-0460">Magnesium</keyword>
<dbReference type="SUPFAM" id="SSF63867">
    <property type="entry name" value="MoeA C-terminal domain-like"/>
    <property type="match status" value="1"/>
</dbReference>
<dbReference type="PANTHER" id="PTHR10192:SF5">
    <property type="entry name" value="GEPHYRIN"/>
    <property type="match status" value="1"/>
</dbReference>
<dbReference type="PROSITE" id="PS01079">
    <property type="entry name" value="MOCF_BIOSYNTHESIS_2"/>
    <property type="match status" value="1"/>
</dbReference>
<dbReference type="Proteomes" id="UP000614216">
    <property type="component" value="Unassembled WGS sequence"/>
</dbReference>
<dbReference type="InterPro" id="IPR005110">
    <property type="entry name" value="MoeA_linker/N"/>
</dbReference>
<name>A0A937G145_9BACT</name>
<dbReference type="InterPro" id="IPR036425">
    <property type="entry name" value="MoaB/Mog-like_dom_sf"/>
</dbReference>
<dbReference type="InterPro" id="IPR005111">
    <property type="entry name" value="MoeA_C_domain_IV"/>
</dbReference>
<dbReference type="Pfam" id="PF00994">
    <property type="entry name" value="MoCF_biosynth"/>
    <property type="match status" value="1"/>
</dbReference>
<comment type="similarity">
    <text evidence="3 6">Belongs to the MoeA family.</text>
</comment>
<dbReference type="SMART" id="SM00852">
    <property type="entry name" value="MoCF_biosynth"/>
    <property type="match status" value="1"/>
</dbReference>
<keyword evidence="6" id="KW-0808">Transferase</keyword>
<evidence type="ECO:0000256" key="1">
    <source>
        <dbReference type="ARBA" id="ARBA00002901"/>
    </source>
</evidence>
<dbReference type="InterPro" id="IPR036688">
    <property type="entry name" value="MoeA_C_domain_IV_sf"/>
</dbReference>
<protein>
    <recommendedName>
        <fullName evidence="6">Molybdopterin molybdenumtransferase</fullName>
        <ecNumber evidence="6">2.10.1.1</ecNumber>
    </recommendedName>
</protein>
<dbReference type="InterPro" id="IPR036135">
    <property type="entry name" value="MoeA_linker/N_sf"/>
</dbReference>
<reference evidence="8" key="1">
    <citation type="submission" date="2021-01" db="EMBL/GenBank/DDBJ databases">
        <title>Fulvivirga kasyanovii gen. nov., sp nov., a novel member of the phylum Bacteroidetes isolated from seawater in a mussel farm.</title>
        <authorList>
            <person name="Zhao L.-H."/>
            <person name="Wang Z.-J."/>
        </authorList>
    </citation>
    <scope>NUCLEOTIDE SEQUENCE</scope>
    <source>
        <strain evidence="8">29W222</strain>
    </source>
</reference>
<proteinExistence type="inferred from homology"/>
<comment type="caution">
    <text evidence="8">The sequence shown here is derived from an EMBL/GenBank/DDBJ whole genome shotgun (WGS) entry which is preliminary data.</text>
</comment>
<dbReference type="Gene3D" id="3.40.980.10">
    <property type="entry name" value="MoaB/Mog-like domain"/>
    <property type="match status" value="1"/>
</dbReference>
<dbReference type="AlphaFoldDB" id="A0A937G145"/>
<evidence type="ECO:0000256" key="5">
    <source>
        <dbReference type="ARBA" id="ARBA00047317"/>
    </source>
</evidence>
<gene>
    <name evidence="8" type="ORF">JMN32_17725</name>
</gene>
<evidence type="ECO:0000313" key="8">
    <source>
        <dbReference type="EMBL" id="MBL6448163.1"/>
    </source>
</evidence>
<dbReference type="PANTHER" id="PTHR10192">
    <property type="entry name" value="MOLYBDOPTERIN BIOSYNTHESIS PROTEIN"/>
    <property type="match status" value="1"/>
</dbReference>
<evidence type="ECO:0000256" key="3">
    <source>
        <dbReference type="ARBA" id="ARBA00010763"/>
    </source>
</evidence>
<comment type="cofactor">
    <cofactor evidence="6">
        <name>Mg(2+)</name>
        <dbReference type="ChEBI" id="CHEBI:18420"/>
    </cofactor>
</comment>
<dbReference type="SUPFAM" id="SSF63882">
    <property type="entry name" value="MoeA N-terminal region -like"/>
    <property type="match status" value="1"/>
</dbReference>
<evidence type="ECO:0000256" key="4">
    <source>
        <dbReference type="ARBA" id="ARBA00023150"/>
    </source>
</evidence>
<sequence length="402" mass="44823">MISVEEAIDIVMSHTLEPGKEKIFLDKAIGRVLKEDILADRDFPPFNRVMMDGIAINSQAWEAGRREYYVESMQTAGSPQQTLSETQNCIEVMTGAMLPQNADVVIRYEDVNITGKVANVSVDAVTSFQNVHLKGTDRRVDDILIHKDQKLSPAEIAILATVGKHAVEVVRQLRIAIVSTGDELVDVNDTPSPYQIRRSNTYALQSALQVNGHESKGFHINDEKEVLGVKLREIVEEYDLVILSGGVSKGKKDYVPEILEKLNVRKLFHGVKQRPGKPFWFGVREDGSSSTTIFALPGNPVSTFMCFYTYTLPWLNRCYGIDNREIEASLSEDFEFNPPLTYFLQVKLNLDKGQLLAIPVIGKGSGDLANLLEADAFLQLPSGRSVFKAGESFPVISYRQKI</sequence>
<dbReference type="SUPFAM" id="SSF53218">
    <property type="entry name" value="Molybdenum cofactor biosynthesis proteins"/>
    <property type="match status" value="1"/>
</dbReference>
<dbReference type="Gene3D" id="2.40.340.10">
    <property type="entry name" value="MoeA, C-terminal, domain IV"/>
    <property type="match status" value="1"/>
</dbReference>
<dbReference type="Pfam" id="PF03454">
    <property type="entry name" value="MoeA_C"/>
    <property type="match status" value="1"/>
</dbReference>
<dbReference type="InterPro" id="IPR038987">
    <property type="entry name" value="MoeA-like"/>
</dbReference>
<dbReference type="InterPro" id="IPR008284">
    <property type="entry name" value="MoCF_biosynth_CS"/>
</dbReference>
<dbReference type="InterPro" id="IPR001453">
    <property type="entry name" value="MoaB/Mog_dom"/>
</dbReference>
<dbReference type="NCBIfam" id="TIGR00177">
    <property type="entry name" value="molyb_syn"/>
    <property type="match status" value="1"/>
</dbReference>
<comment type="function">
    <text evidence="1 6">Catalyzes the insertion of molybdate into adenylated molybdopterin with the concomitant release of AMP.</text>
</comment>
<dbReference type="CDD" id="cd00887">
    <property type="entry name" value="MoeA"/>
    <property type="match status" value="1"/>
</dbReference>
<dbReference type="Pfam" id="PF03453">
    <property type="entry name" value="MoeA_N"/>
    <property type="match status" value="1"/>
</dbReference>
<dbReference type="GO" id="GO:0046872">
    <property type="term" value="F:metal ion binding"/>
    <property type="evidence" value="ECO:0007669"/>
    <property type="project" value="UniProtKB-UniRule"/>
</dbReference>
<dbReference type="EC" id="2.10.1.1" evidence="6"/>
<dbReference type="GO" id="GO:0006777">
    <property type="term" value="P:Mo-molybdopterin cofactor biosynthetic process"/>
    <property type="evidence" value="ECO:0007669"/>
    <property type="project" value="UniProtKB-UniRule"/>
</dbReference>
<dbReference type="Gene3D" id="3.90.105.10">
    <property type="entry name" value="Molybdopterin biosynthesis moea protein, domain 2"/>
    <property type="match status" value="1"/>
</dbReference>
<evidence type="ECO:0000256" key="6">
    <source>
        <dbReference type="RuleBase" id="RU365090"/>
    </source>
</evidence>
<comment type="pathway">
    <text evidence="2 6">Cofactor biosynthesis; molybdopterin biosynthesis.</text>
</comment>
<accession>A0A937G145</accession>
<keyword evidence="9" id="KW-1185">Reference proteome</keyword>
<keyword evidence="4 6" id="KW-0501">Molybdenum cofactor biosynthesis</keyword>
<evidence type="ECO:0000313" key="9">
    <source>
        <dbReference type="Proteomes" id="UP000614216"/>
    </source>
</evidence>
<dbReference type="Gene3D" id="2.170.190.11">
    <property type="entry name" value="Molybdopterin biosynthesis moea protein, domain 3"/>
    <property type="match status" value="1"/>
</dbReference>
<evidence type="ECO:0000256" key="2">
    <source>
        <dbReference type="ARBA" id="ARBA00005046"/>
    </source>
</evidence>
<dbReference type="GO" id="GO:0005829">
    <property type="term" value="C:cytosol"/>
    <property type="evidence" value="ECO:0007669"/>
    <property type="project" value="TreeGrafter"/>
</dbReference>
<comment type="catalytic activity">
    <reaction evidence="5">
        <text>adenylyl-molybdopterin + molybdate = Mo-molybdopterin + AMP + H(+)</text>
        <dbReference type="Rhea" id="RHEA:35047"/>
        <dbReference type="ChEBI" id="CHEBI:15378"/>
        <dbReference type="ChEBI" id="CHEBI:36264"/>
        <dbReference type="ChEBI" id="CHEBI:62727"/>
        <dbReference type="ChEBI" id="CHEBI:71302"/>
        <dbReference type="ChEBI" id="CHEBI:456215"/>
        <dbReference type="EC" id="2.10.1.1"/>
    </reaction>
</comment>
<evidence type="ECO:0000259" key="7">
    <source>
        <dbReference type="SMART" id="SM00852"/>
    </source>
</evidence>
<dbReference type="GO" id="GO:0061599">
    <property type="term" value="F:molybdopterin molybdotransferase activity"/>
    <property type="evidence" value="ECO:0007669"/>
    <property type="project" value="UniProtKB-UniRule"/>
</dbReference>
<organism evidence="8 9">
    <name type="scientific">Fulvivirga marina</name>
    <dbReference type="NCBI Taxonomy" id="2494733"/>
    <lineage>
        <taxon>Bacteria</taxon>
        <taxon>Pseudomonadati</taxon>
        <taxon>Bacteroidota</taxon>
        <taxon>Cytophagia</taxon>
        <taxon>Cytophagales</taxon>
        <taxon>Fulvivirgaceae</taxon>
        <taxon>Fulvivirga</taxon>
    </lineage>
</organism>
<dbReference type="RefSeq" id="WP_202857693.1">
    <property type="nucleotide sequence ID" value="NZ_JAEUGD010000058.1"/>
</dbReference>
<keyword evidence="6" id="KW-0479">Metal-binding</keyword>
<dbReference type="EMBL" id="JAEUGD010000058">
    <property type="protein sequence ID" value="MBL6448163.1"/>
    <property type="molecule type" value="Genomic_DNA"/>
</dbReference>